<evidence type="ECO:0000256" key="4">
    <source>
        <dbReference type="ARBA" id="ARBA00023157"/>
    </source>
</evidence>
<evidence type="ECO:0000313" key="9">
    <source>
        <dbReference type="RefSeq" id="XP_019617452.1"/>
    </source>
</evidence>
<accession>A0A6P4YFA4</accession>
<dbReference type="Gene3D" id="4.10.800.10">
    <property type="entry name" value="Thyroglobulin type-1"/>
    <property type="match status" value="4"/>
</dbReference>
<feature type="disulfide bond" evidence="5">
    <location>
        <begin position="36"/>
        <end position="55"/>
    </location>
</feature>
<dbReference type="OrthoDB" id="9971551at2759"/>
<dbReference type="GO" id="GO:0005615">
    <property type="term" value="C:extracellular space"/>
    <property type="evidence" value="ECO:0007669"/>
    <property type="project" value="TreeGrafter"/>
</dbReference>
<evidence type="ECO:0000256" key="6">
    <source>
        <dbReference type="SAM" id="SignalP"/>
    </source>
</evidence>
<reference evidence="9 10" key="1">
    <citation type="submission" date="2025-04" db="UniProtKB">
        <authorList>
            <consortium name="RefSeq"/>
        </authorList>
    </citation>
    <scope>IDENTIFICATION</scope>
    <source>
        <tissue evidence="9 10">Gonad</tissue>
    </source>
</reference>
<evidence type="ECO:0000256" key="3">
    <source>
        <dbReference type="ARBA" id="ARBA00022737"/>
    </source>
</evidence>
<dbReference type="GeneID" id="109464821"/>
<dbReference type="PROSITE" id="PS51162">
    <property type="entry name" value="THYROGLOBULIN_1_2"/>
    <property type="match status" value="4"/>
</dbReference>
<feature type="disulfide bond" evidence="5">
    <location>
        <begin position="306"/>
        <end position="326"/>
    </location>
</feature>
<keyword evidence="4 5" id="KW-1015">Disulfide bond</keyword>
<evidence type="ECO:0000313" key="8">
    <source>
        <dbReference type="Proteomes" id="UP000515135"/>
    </source>
</evidence>
<feature type="domain" description="Thyroglobulin type-1" evidence="7">
    <location>
        <begin position="264"/>
        <end position="326"/>
    </location>
</feature>
<dbReference type="GO" id="GO:0005604">
    <property type="term" value="C:basement membrane"/>
    <property type="evidence" value="ECO:0007669"/>
    <property type="project" value="TreeGrafter"/>
</dbReference>
<dbReference type="SUPFAM" id="SSF57610">
    <property type="entry name" value="Thyroglobulin type-1 domain"/>
    <property type="match status" value="4"/>
</dbReference>
<dbReference type="AlphaFoldDB" id="A0A6P4YFA4"/>
<evidence type="ECO:0000259" key="7">
    <source>
        <dbReference type="PROSITE" id="PS51162"/>
    </source>
</evidence>
<dbReference type="SMART" id="SM00211">
    <property type="entry name" value="TY"/>
    <property type="match status" value="4"/>
</dbReference>
<dbReference type="RefSeq" id="XP_019617453.1">
    <property type="nucleotide sequence ID" value="XM_019761894.1"/>
</dbReference>
<dbReference type="PROSITE" id="PS00484">
    <property type="entry name" value="THYROGLOBULIN_1_1"/>
    <property type="match status" value="2"/>
</dbReference>
<name>A0A6P4YFA4_BRABE</name>
<feature type="signal peptide" evidence="6">
    <location>
        <begin position="1"/>
        <end position="22"/>
    </location>
</feature>
<evidence type="ECO:0000256" key="2">
    <source>
        <dbReference type="ARBA" id="ARBA00022525"/>
    </source>
</evidence>
<keyword evidence="3" id="KW-0677">Repeat</keyword>
<dbReference type="Pfam" id="PF00086">
    <property type="entry name" value="Thyroglobulin_1"/>
    <property type="match status" value="4"/>
</dbReference>
<dbReference type="GO" id="GO:0007160">
    <property type="term" value="P:cell-matrix adhesion"/>
    <property type="evidence" value="ECO:0007669"/>
    <property type="project" value="TreeGrafter"/>
</dbReference>
<dbReference type="CDD" id="cd00191">
    <property type="entry name" value="TY"/>
    <property type="match status" value="1"/>
</dbReference>
<dbReference type="PANTHER" id="PTHR12352:SF3">
    <property type="entry name" value="NIDOGEN-2"/>
    <property type="match status" value="1"/>
</dbReference>
<proteinExistence type="predicted"/>
<feature type="disulfide bond" evidence="5">
    <location>
        <begin position="66"/>
        <end position="73"/>
    </location>
</feature>
<feature type="domain" description="Thyroglobulin type-1" evidence="7">
    <location>
        <begin position="33"/>
        <end position="96"/>
    </location>
</feature>
<protein>
    <submittedName>
        <fullName evidence="9 10">Equistatin-like</fullName>
    </submittedName>
</protein>
<dbReference type="Proteomes" id="UP000515135">
    <property type="component" value="Unplaced"/>
</dbReference>
<dbReference type="InterPro" id="IPR036857">
    <property type="entry name" value="Thyroglobulin_1_sf"/>
</dbReference>
<keyword evidence="6" id="KW-0732">Signal</keyword>
<sequence length="343" mass="37976">MAVHRVLALLFLIVVPQLVVEGCWPSKIEKRPMSRCEKERAESRAGRGKMFVKQCAPDGSYSTMQCAWTGDFCYCAHPDTGVLFPETRMRGQPFGCDTYYILREDQRTPCEKQMFSANPDMLPGGFIKECEADGSFRKEQCSPEGLCFCVNTETGELYGQTGSRGQINCAEYEASHDEPKIEAQATLCEKQQFSRNPAMLPGGFIKVCEPDGSFRKEQCSPEGLCFCVNTETGEIYPSFSSTSGQIDCAEYQAMVPPEEDEDERTPCEVQKDSDNPAELPGGFIKQCEADGSFKKEQCSPEGLCYCVNKETGELYGQTGSPGQINCAEYEAMHAAGENWNGGR</sequence>
<feature type="domain" description="Thyroglobulin type-1" evidence="7">
    <location>
        <begin position="107"/>
        <end position="169"/>
    </location>
</feature>
<evidence type="ECO:0000256" key="1">
    <source>
        <dbReference type="ARBA" id="ARBA00004613"/>
    </source>
</evidence>
<comment type="subcellular location">
    <subcellularLocation>
        <location evidence="1">Secreted</location>
    </subcellularLocation>
</comment>
<feature type="chain" id="PRO_5044647544" evidence="6">
    <location>
        <begin position="23"/>
        <end position="343"/>
    </location>
</feature>
<keyword evidence="2" id="KW-0964">Secreted</keyword>
<feature type="domain" description="Thyroglobulin type-1" evidence="7">
    <location>
        <begin position="185"/>
        <end position="248"/>
    </location>
</feature>
<dbReference type="InterPro" id="IPR051950">
    <property type="entry name" value="Dev_reg/Prot_inhib"/>
</dbReference>
<gene>
    <name evidence="9 10" type="primary">LOC109464821</name>
</gene>
<evidence type="ECO:0000256" key="5">
    <source>
        <dbReference type="PROSITE-ProRule" id="PRU00500"/>
    </source>
</evidence>
<feature type="disulfide bond" evidence="5">
    <location>
        <begin position="149"/>
        <end position="169"/>
    </location>
</feature>
<evidence type="ECO:0000313" key="10">
    <source>
        <dbReference type="RefSeq" id="XP_019617453.1"/>
    </source>
</evidence>
<keyword evidence="8" id="KW-1185">Reference proteome</keyword>
<dbReference type="InterPro" id="IPR000716">
    <property type="entry name" value="Thyroglobulin_1"/>
</dbReference>
<comment type="caution">
    <text evidence="5">Lacks conserved residue(s) required for the propagation of feature annotation.</text>
</comment>
<organism evidence="8 9">
    <name type="scientific">Branchiostoma belcheri</name>
    <name type="common">Amphioxus</name>
    <dbReference type="NCBI Taxonomy" id="7741"/>
    <lineage>
        <taxon>Eukaryota</taxon>
        <taxon>Metazoa</taxon>
        <taxon>Chordata</taxon>
        <taxon>Cephalochordata</taxon>
        <taxon>Leptocardii</taxon>
        <taxon>Amphioxiformes</taxon>
        <taxon>Branchiostomatidae</taxon>
        <taxon>Branchiostoma</taxon>
    </lineage>
</organism>
<dbReference type="PANTHER" id="PTHR12352">
    <property type="entry name" value="SECRETED MODULAR CALCIUM-BINDING PROTEIN"/>
    <property type="match status" value="1"/>
</dbReference>
<dbReference type="RefSeq" id="XP_019617452.1">
    <property type="nucleotide sequence ID" value="XM_019761893.1"/>
</dbReference>
<dbReference type="KEGG" id="bbel:109464821"/>